<gene>
    <name evidence="16" type="primary">lpd3_1</name>
    <name evidence="16" type="ORF">LA5096_01063</name>
</gene>
<dbReference type="EMBL" id="CXWC01000002">
    <property type="protein sequence ID" value="CTQ66344.1"/>
    <property type="molecule type" value="Genomic_DNA"/>
</dbReference>
<dbReference type="RefSeq" id="WP_055114861.1">
    <property type="nucleotide sequence ID" value="NZ_CXWA01000002.1"/>
</dbReference>
<evidence type="ECO:0000256" key="12">
    <source>
        <dbReference type="PIRSR" id="PIRSR000350-4"/>
    </source>
</evidence>
<evidence type="ECO:0000256" key="3">
    <source>
        <dbReference type="ARBA" id="ARBA00022630"/>
    </source>
</evidence>
<evidence type="ECO:0000259" key="15">
    <source>
        <dbReference type="Pfam" id="PF07992"/>
    </source>
</evidence>
<evidence type="ECO:0000256" key="4">
    <source>
        <dbReference type="ARBA" id="ARBA00022827"/>
    </source>
</evidence>
<dbReference type="InterPro" id="IPR016156">
    <property type="entry name" value="FAD/NAD-linked_Rdtase_dimer_sf"/>
</dbReference>
<feature type="binding site" evidence="11">
    <location>
        <position position="51"/>
    </location>
    <ligand>
        <name>FAD</name>
        <dbReference type="ChEBI" id="CHEBI:57692"/>
    </ligand>
</feature>
<feature type="active site" description="Proton acceptor" evidence="10">
    <location>
        <position position="443"/>
    </location>
</feature>
<feature type="domain" description="FAD/NAD(P)-binding" evidence="15">
    <location>
        <begin position="4"/>
        <end position="327"/>
    </location>
</feature>
<dbReference type="NCBIfam" id="TIGR01350">
    <property type="entry name" value="lipoamide_DH"/>
    <property type="match status" value="1"/>
</dbReference>
<name>A0A0M6ZXT8_9HYPH</name>
<dbReference type="Gene3D" id="3.30.390.30">
    <property type="match status" value="1"/>
</dbReference>
<evidence type="ECO:0000256" key="7">
    <source>
        <dbReference type="ARBA" id="ARBA00023157"/>
    </source>
</evidence>
<keyword evidence="7" id="KW-1015">Disulfide bond</keyword>
<dbReference type="SUPFAM" id="SSF55424">
    <property type="entry name" value="FAD/NAD-linked reductases, dimerisation (C-terminal) domain"/>
    <property type="match status" value="1"/>
</dbReference>
<evidence type="ECO:0000259" key="14">
    <source>
        <dbReference type="Pfam" id="PF02852"/>
    </source>
</evidence>
<reference evidence="17" key="1">
    <citation type="submission" date="2015-07" db="EMBL/GenBank/DDBJ databases">
        <authorList>
            <person name="Rodrigo-Torres Lidia"/>
            <person name="Arahal R.David."/>
        </authorList>
    </citation>
    <scope>NUCLEOTIDE SEQUENCE [LARGE SCALE GENOMIC DNA]</scope>
    <source>
        <strain evidence="17">CECT 5096</strain>
    </source>
</reference>
<keyword evidence="17" id="KW-1185">Reference proteome</keyword>
<dbReference type="GO" id="GO:0004148">
    <property type="term" value="F:dihydrolipoyl dehydrogenase (NADH) activity"/>
    <property type="evidence" value="ECO:0007669"/>
    <property type="project" value="UniProtKB-EC"/>
</dbReference>
<keyword evidence="3 13" id="KW-0285">Flavoprotein</keyword>
<keyword evidence="6 11" id="KW-0520">NAD</keyword>
<accession>A0A0M6ZXT8</accession>
<dbReference type="Gene3D" id="3.50.50.60">
    <property type="entry name" value="FAD/NAD(P)-binding domain"/>
    <property type="match status" value="2"/>
</dbReference>
<evidence type="ECO:0000313" key="16">
    <source>
        <dbReference type="EMBL" id="CTQ66344.1"/>
    </source>
</evidence>
<protein>
    <recommendedName>
        <fullName evidence="2 13">Dihydrolipoyl dehydrogenase</fullName>
        <ecNumber evidence="2 13">1.8.1.4</ecNumber>
    </recommendedName>
</protein>
<feature type="disulfide bond" description="Redox-active" evidence="12">
    <location>
        <begin position="42"/>
        <end position="47"/>
    </location>
</feature>
<proteinExistence type="inferred from homology"/>
<dbReference type="InterPro" id="IPR036188">
    <property type="entry name" value="FAD/NAD-bd_sf"/>
</dbReference>
<dbReference type="InterPro" id="IPR006258">
    <property type="entry name" value="Lipoamide_DH"/>
</dbReference>
<dbReference type="InterPro" id="IPR001100">
    <property type="entry name" value="Pyr_nuc-diS_OxRdtase"/>
</dbReference>
<feature type="binding site" evidence="11">
    <location>
        <begin position="179"/>
        <end position="186"/>
    </location>
    <ligand>
        <name>NAD(+)</name>
        <dbReference type="ChEBI" id="CHEBI:57540"/>
    </ligand>
</feature>
<dbReference type="SUPFAM" id="SSF51905">
    <property type="entry name" value="FAD/NAD(P)-binding domain"/>
    <property type="match status" value="1"/>
</dbReference>
<feature type="binding site" evidence="11">
    <location>
        <position position="202"/>
    </location>
    <ligand>
        <name>NAD(+)</name>
        <dbReference type="ChEBI" id="CHEBI:57540"/>
    </ligand>
</feature>
<evidence type="ECO:0000256" key="13">
    <source>
        <dbReference type="RuleBase" id="RU003692"/>
    </source>
</evidence>
<feature type="binding site" evidence="11">
    <location>
        <position position="312"/>
    </location>
    <ligand>
        <name>FAD</name>
        <dbReference type="ChEBI" id="CHEBI:57692"/>
    </ligand>
</feature>
<evidence type="ECO:0000256" key="5">
    <source>
        <dbReference type="ARBA" id="ARBA00023002"/>
    </source>
</evidence>
<dbReference type="Proteomes" id="UP000049983">
    <property type="component" value="Unassembled WGS sequence"/>
</dbReference>
<feature type="binding site" evidence="11">
    <location>
        <position position="114"/>
    </location>
    <ligand>
        <name>FAD</name>
        <dbReference type="ChEBI" id="CHEBI:57692"/>
    </ligand>
</feature>
<dbReference type="Pfam" id="PF07992">
    <property type="entry name" value="Pyr_redox_2"/>
    <property type="match status" value="1"/>
</dbReference>
<dbReference type="Pfam" id="PF02852">
    <property type="entry name" value="Pyr_redox_dim"/>
    <property type="match status" value="1"/>
</dbReference>
<dbReference type="FunFam" id="3.30.390.30:FF:000001">
    <property type="entry name" value="Dihydrolipoyl dehydrogenase"/>
    <property type="match status" value="1"/>
</dbReference>
<dbReference type="PRINTS" id="PR00368">
    <property type="entry name" value="FADPNR"/>
</dbReference>
<comment type="similarity">
    <text evidence="1 13">Belongs to the class-I pyridine nucleotide-disulfide oxidoreductase family.</text>
</comment>
<feature type="binding site" evidence="11">
    <location>
        <begin position="142"/>
        <end position="144"/>
    </location>
    <ligand>
        <name>FAD</name>
        <dbReference type="ChEBI" id="CHEBI:57692"/>
    </ligand>
</feature>
<dbReference type="GO" id="GO:0005737">
    <property type="term" value="C:cytoplasm"/>
    <property type="evidence" value="ECO:0007669"/>
    <property type="project" value="UniProtKB-ARBA"/>
</dbReference>
<keyword evidence="8 13" id="KW-0676">Redox-active center</keyword>
<dbReference type="GO" id="GO:0006103">
    <property type="term" value="P:2-oxoglutarate metabolic process"/>
    <property type="evidence" value="ECO:0007669"/>
    <property type="project" value="TreeGrafter"/>
</dbReference>
<dbReference type="PIRSF" id="PIRSF000350">
    <property type="entry name" value="Mercury_reductase_MerA"/>
    <property type="match status" value="1"/>
</dbReference>
<dbReference type="STRING" id="311410.LA5095_02207"/>
<dbReference type="PANTHER" id="PTHR22912">
    <property type="entry name" value="DISULFIDE OXIDOREDUCTASE"/>
    <property type="match status" value="1"/>
</dbReference>
<dbReference type="PRINTS" id="PR00411">
    <property type="entry name" value="PNDRDTASEI"/>
</dbReference>
<organism evidence="16 17">
    <name type="scientific">Roseibium album</name>
    <dbReference type="NCBI Taxonomy" id="311410"/>
    <lineage>
        <taxon>Bacteria</taxon>
        <taxon>Pseudomonadati</taxon>
        <taxon>Pseudomonadota</taxon>
        <taxon>Alphaproteobacteria</taxon>
        <taxon>Hyphomicrobiales</taxon>
        <taxon>Stappiaceae</taxon>
        <taxon>Roseibium</taxon>
    </lineage>
</organism>
<comment type="miscellaneous">
    <text evidence="13">The active site is a redox-active disulfide bond.</text>
</comment>
<dbReference type="OrthoDB" id="9776382at2"/>
<sequence>MKRFDLVVIGGGPGGYVAAIRAAQLGMSVACVEGRGSLGGTCLNVGCMPSKALLTSSAKYAELKHLAAHGIGVDGATLDLAAMMGRKDKIVGDLTKGIAFLFKKNGVEHVEGWGSVPEPGVVRVSRDGGEMLLAAGNILIATGSEPAPLPGVEIDEVNILSSTGALALADVPRHLVVIGAGVIGLELGQVWSRLGAKVTVVEFLDRILPGNDGEIAKLAQRALTKRGLKFQLGRKVTGIEGGADSLTLTLERVGKETTETLEADKVLVAIGRRPVTRGLGLDTLGIATDDRGFIEIDGSFSTSVPGIYAIGDCVPGPMLAHKAEEDGIACVETLAGQNGHVDYNTVPGVVYTDPEVASVGATEEALKEAGTDYISGKFNFMANSRARSAGETDGAVKVLAAPDGTLLGAHICGAHGGDLIAELVLAMSKGARVEEVARTCHAHPALGEAVKEACLDALGRAIHA</sequence>
<evidence type="ECO:0000256" key="1">
    <source>
        <dbReference type="ARBA" id="ARBA00007532"/>
    </source>
</evidence>
<evidence type="ECO:0000256" key="11">
    <source>
        <dbReference type="PIRSR" id="PIRSR000350-3"/>
    </source>
</evidence>
<comment type="catalytic activity">
    <reaction evidence="9 13">
        <text>N(6)-[(R)-dihydrolipoyl]-L-lysyl-[protein] + NAD(+) = N(6)-[(R)-lipoyl]-L-lysyl-[protein] + NADH + H(+)</text>
        <dbReference type="Rhea" id="RHEA:15045"/>
        <dbReference type="Rhea" id="RHEA-COMP:10474"/>
        <dbReference type="Rhea" id="RHEA-COMP:10475"/>
        <dbReference type="ChEBI" id="CHEBI:15378"/>
        <dbReference type="ChEBI" id="CHEBI:57540"/>
        <dbReference type="ChEBI" id="CHEBI:57945"/>
        <dbReference type="ChEBI" id="CHEBI:83099"/>
        <dbReference type="ChEBI" id="CHEBI:83100"/>
        <dbReference type="EC" id="1.8.1.4"/>
    </reaction>
</comment>
<dbReference type="InterPro" id="IPR050151">
    <property type="entry name" value="Class-I_Pyr_Nuc-Dis_Oxidored"/>
</dbReference>
<dbReference type="GO" id="GO:0050660">
    <property type="term" value="F:flavin adenine dinucleotide binding"/>
    <property type="evidence" value="ECO:0007669"/>
    <property type="project" value="InterPro"/>
</dbReference>
<feature type="binding site" evidence="11">
    <location>
        <begin position="318"/>
        <end position="321"/>
    </location>
    <ligand>
        <name>FAD</name>
        <dbReference type="ChEBI" id="CHEBI:57692"/>
    </ligand>
</feature>
<keyword evidence="4 11" id="KW-0274">FAD</keyword>
<dbReference type="EC" id="1.8.1.4" evidence="2 13"/>
<dbReference type="PANTHER" id="PTHR22912:SF151">
    <property type="entry name" value="DIHYDROLIPOYL DEHYDROGENASE, MITOCHONDRIAL"/>
    <property type="match status" value="1"/>
</dbReference>
<feature type="domain" description="Pyridine nucleotide-disulphide oxidoreductase dimerisation" evidence="14">
    <location>
        <begin position="346"/>
        <end position="453"/>
    </location>
</feature>
<evidence type="ECO:0000256" key="8">
    <source>
        <dbReference type="ARBA" id="ARBA00023284"/>
    </source>
</evidence>
<keyword evidence="5 13" id="KW-0560">Oxidoreductase</keyword>
<dbReference type="InterPro" id="IPR004099">
    <property type="entry name" value="Pyr_nucl-diS_OxRdtase_dimer"/>
</dbReference>
<keyword evidence="11" id="KW-0547">Nucleotide-binding</keyword>
<evidence type="ECO:0000256" key="10">
    <source>
        <dbReference type="PIRSR" id="PIRSR000350-2"/>
    </source>
</evidence>
<evidence type="ECO:0000256" key="2">
    <source>
        <dbReference type="ARBA" id="ARBA00012608"/>
    </source>
</evidence>
<dbReference type="GeneID" id="97668496"/>
<dbReference type="AlphaFoldDB" id="A0A0M6ZXT8"/>
<evidence type="ECO:0000256" key="6">
    <source>
        <dbReference type="ARBA" id="ARBA00023027"/>
    </source>
</evidence>
<comment type="cofactor">
    <cofactor evidence="11 13">
        <name>FAD</name>
        <dbReference type="ChEBI" id="CHEBI:57692"/>
    </cofactor>
    <text evidence="11 13">Binds 1 FAD per subunit.</text>
</comment>
<evidence type="ECO:0000256" key="9">
    <source>
        <dbReference type="ARBA" id="ARBA00049187"/>
    </source>
</evidence>
<dbReference type="InterPro" id="IPR023753">
    <property type="entry name" value="FAD/NAD-binding_dom"/>
</dbReference>
<feature type="binding site" evidence="11">
    <location>
        <position position="271"/>
    </location>
    <ligand>
        <name>NAD(+)</name>
        <dbReference type="ChEBI" id="CHEBI:57540"/>
    </ligand>
</feature>
<dbReference type="PROSITE" id="PS00076">
    <property type="entry name" value="PYRIDINE_REDOX_1"/>
    <property type="match status" value="1"/>
</dbReference>
<evidence type="ECO:0000313" key="17">
    <source>
        <dbReference type="Proteomes" id="UP000049983"/>
    </source>
</evidence>
<dbReference type="InterPro" id="IPR012999">
    <property type="entry name" value="Pyr_OxRdtase_I_AS"/>
</dbReference>